<feature type="region of interest" description="Disordered" evidence="1">
    <location>
        <begin position="32"/>
        <end position="85"/>
    </location>
</feature>
<sequence>MNVKVLTDTVRDDTELYTVELHQCISIVAPDSRDAQTHRSATGQESVVATPSLPATEPVDEQTNLSSDPTEQACAEPDNNPDDTDYYPVQHALMDTSGWATCSVATIHSRRHYYWQKAIDICQLGACIRTEFLPTTRCIHIQFSFSTKRLIISLYLD</sequence>
<evidence type="ECO:0000256" key="1">
    <source>
        <dbReference type="SAM" id="MobiDB-lite"/>
    </source>
</evidence>
<dbReference type="Proteomes" id="UP001165121">
    <property type="component" value="Unassembled WGS sequence"/>
</dbReference>
<dbReference type="EMBL" id="BSXT01002298">
    <property type="protein sequence ID" value="GMF48245.1"/>
    <property type="molecule type" value="Genomic_DNA"/>
</dbReference>
<feature type="compositionally biased region" description="Polar residues" evidence="1">
    <location>
        <begin position="61"/>
        <end position="70"/>
    </location>
</feature>
<reference evidence="2" key="1">
    <citation type="submission" date="2023-04" db="EMBL/GenBank/DDBJ databases">
        <title>Phytophthora fragariaefolia NBRC 109709.</title>
        <authorList>
            <person name="Ichikawa N."/>
            <person name="Sato H."/>
            <person name="Tonouchi N."/>
        </authorList>
    </citation>
    <scope>NUCLEOTIDE SEQUENCE</scope>
    <source>
        <strain evidence="2">NBRC 109709</strain>
    </source>
</reference>
<organism evidence="2 3">
    <name type="scientific">Phytophthora fragariaefolia</name>
    <dbReference type="NCBI Taxonomy" id="1490495"/>
    <lineage>
        <taxon>Eukaryota</taxon>
        <taxon>Sar</taxon>
        <taxon>Stramenopiles</taxon>
        <taxon>Oomycota</taxon>
        <taxon>Peronosporomycetes</taxon>
        <taxon>Peronosporales</taxon>
        <taxon>Peronosporaceae</taxon>
        <taxon>Phytophthora</taxon>
    </lineage>
</organism>
<gene>
    <name evidence="2" type="ORF">Pfra01_001855600</name>
</gene>
<keyword evidence="3" id="KW-1185">Reference proteome</keyword>
<protein>
    <submittedName>
        <fullName evidence="2">Unnamed protein product</fullName>
    </submittedName>
</protein>
<feature type="compositionally biased region" description="Polar residues" evidence="1">
    <location>
        <begin position="38"/>
        <end position="49"/>
    </location>
</feature>
<evidence type="ECO:0000313" key="2">
    <source>
        <dbReference type="EMBL" id="GMF48245.1"/>
    </source>
</evidence>
<accession>A0A9W7D2G4</accession>
<comment type="caution">
    <text evidence="2">The sequence shown here is derived from an EMBL/GenBank/DDBJ whole genome shotgun (WGS) entry which is preliminary data.</text>
</comment>
<proteinExistence type="predicted"/>
<name>A0A9W7D2G4_9STRA</name>
<evidence type="ECO:0000313" key="3">
    <source>
        <dbReference type="Proteomes" id="UP001165121"/>
    </source>
</evidence>
<dbReference type="AlphaFoldDB" id="A0A9W7D2G4"/>